<organism evidence="6 7">
    <name type="scientific">Ceratosolen solmsi marchali</name>
    <dbReference type="NCBI Taxonomy" id="326594"/>
    <lineage>
        <taxon>Eukaryota</taxon>
        <taxon>Metazoa</taxon>
        <taxon>Ecdysozoa</taxon>
        <taxon>Arthropoda</taxon>
        <taxon>Hexapoda</taxon>
        <taxon>Insecta</taxon>
        <taxon>Pterygota</taxon>
        <taxon>Neoptera</taxon>
        <taxon>Endopterygota</taxon>
        <taxon>Hymenoptera</taxon>
        <taxon>Apocrita</taxon>
        <taxon>Proctotrupomorpha</taxon>
        <taxon>Chalcidoidea</taxon>
        <taxon>Agaonidae</taxon>
        <taxon>Agaoninae</taxon>
        <taxon>Ceratosolen</taxon>
    </lineage>
</organism>
<keyword evidence="6" id="KW-1185">Reference proteome</keyword>
<dbReference type="GO" id="GO:0072686">
    <property type="term" value="C:mitotic spindle"/>
    <property type="evidence" value="ECO:0007669"/>
    <property type="project" value="TreeGrafter"/>
</dbReference>
<reference evidence="7" key="1">
    <citation type="submission" date="2025-08" db="UniProtKB">
        <authorList>
            <consortium name="RefSeq"/>
        </authorList>
    </citation>
    <scope>IDENTIFICATION</scope>
</reference>
<feature type="domain" description="Peptidase C50" evidence="5">
    <location>
        <begin position="449"/>
        <end position="545"/>
    </location>
</feature>
<dbReference type="RefSeq" id="XP_011505047.1">
    <property type="nucleotide sequence ID" value="XM_011506745.1"/>
</dbReference>
<gene>
    <name evidence="7" type="primary">LOC105367898</name>
</gene>
<keyword evidence="3" id="KW-0378">Hydrolase</keyword>
<dbReference type="GO" id="GO:0005737">
    <property type="term" value="C:cytoplasm"/>
    <property type="evidence" value="ECO:0007669"/>
    <property type="project" value="TreeGrafter"/>
</dbReference>
<dbReference type="InterPro" id="IPR030397">
    <property type="entry name" value="SEPARIN_core_dom"/>
</dbReference>
<proteinExistence type="predicted"/>
<evidence type="ECO:0000256" key="1">
    <source>
        <dbReference type="ARBA" id="ARBA00000451"/>
    </source>
</evidence>
<evidence type="ECO:0000313" key="6">
    <source>
        <dbReference type="Proteomes" id="UP000695007"/>
    </source>
</evidence>
<dbReference type="PANTHER" id="PTHR12792">
    <property type="entry name" value="EXTRA SPINDLE POLES 1-RELATED"/>
    <property type="match status" value="1"/>
</dbReference>
<dbReference type="EC" id="3.4.22.49" evidence="2"/>
<evidence type="ECO:0000259" key="5">
    <source>
        <dbReference type="PROSITE" id="PS51700"/>
    </source>
</evidence>
<dbReference type="GO" id="GO:0051307">
    <property type="term" value="P:meiotic chromosome separation"/>
    <property type="evidence" value="ECO:0007669"/>
    <property type="project" value="TreeGrafter"/>
</dbReference>
<dbReference type="Pfam" id="PF03568">
    <property type="entry name" value="Separin_C"/>
    <property type="match status" value="1"/>
</dbReference>
<dbReference type="GO" id="GO:0006508">
    <property type="term" value="P:proteolysis"/>
    <property type="evidence" value="ECO:0007669"/>
    <property type="project" value="InterPro"/>
</dbReference>
<dbReference type="InterPro" id="IPR005314">
    <property type="entry name" value="Peptidase_C50"/>
</dbReference>
<dbReference type="PANTHER" id="PTHR12792:SF0">
    <property type="entry name" value="SEPARIN"/>
    <property type="match status" value="1"/>
</dbReference>
<name>A0AAJ7E248_9HYME</name>
<dbReference type="AlphaFoldDB" id="A0AAJ7E248"/>
<dbReference type="GO" id="GO:0004197">
    <property type="term" value="F:cysteine-type endopeptidase activity"/>
    <property type="evidence" value="ECO:0007669"/>
    <property type="project" value="InterPro"/>
</dbReference>
<protein>
    <recommendedName>
        <fullName evidence="2">separase</fullName>
        <ecNumber evidence="2">3.4.22.49</ecNumber>
    </recommendedName>
</protein>
<dbReference type="GeneID" id="105367898"/>
<dbReference type="PROSITE" id="PS51700">
    <property type="entry name" value="SEPARIN"/>
    <property type="match status" value="1"/>
</dbReference>
<dbReference type="CTD" id="38640"/>
<accession>A0AAJ7E248</accession>
<dbReference type="KEGG" id="csol:105367898"/>
<dbReference type="Proteomes" id="UP000695007">
    <property type="component" value="Unplaced"/>
</dbReference>
<dbReference type="GO" id="GO:0005634">
    <property type="term" value="C:nucleus"/>
    <property type="evidence" value="ECO:0007669"/>
    <property type="project" value="InterPro"/>
</dbReference>
<keyword evidence="4" id="KW-0159">Chromosome partition</keyword>
<evidence type="ECO:0000256" key="2">
    <source>
        <dbReference type="ARBA" id="ARBA00012489"/>
    </source>
</evidence>
<evidence type="ECO:0000256" key="3">
    <source>
        <dbReference type="ARBA" id="ARBA00022801"/>
    </source>
</evidence>
<evidence type="ECO:0000313" key="7">
    <source>
        <dbReference type="RefSeq" id="XP_011505047.1"/>
    </source>
</evidence>
<evidence type="ECO:0000256" key="4">
    <source>
        <dbReference type="ARBA" id="ARBA00022829"/>
    </source>
</evidence>
<comment type="catalytic activity">
    <reaction evidence="1">
        <text>All bonds known to be hydrolyzed by this endopeptidase have arginine in P1 and an acidic residue in P4. P6 is often occupied by an acidic residue or by a hydroxy-amino-acid residue, the phosphorylation of which enhances cleavage.</text>
        <dbReference type="EC" id="3.4.22.49"/>
    </reaction>
</comment>
<sequence length="655" mass="75406">MSSRRDSIGVIREFPCVKKTPLSVLEHRKVPDVFLNQTKHVEEYLPSLINETVKMILGKRKRSQKKPSMTIKKLENQMSLYFKNTVLNVAVVENSSISKMLALICLANNKELEACSHLIASHAACLRQQILYRNLKSKLRNNILHQQMVNNLDPKDLDIDHHNKNTNPKMLVYTLRQLPTEWYVIQITAQHEHLKDVRHRMSPDEAMYSLKPMHGLHIVALPTGTNAMNPICITLPKPNANSTYDIRIEIETLLNNNRSDLTAAYNNNSLYWKMRKKQNEQMSSAISELEFSWLREWRVLLLADYVERLDLVKDIYDMIDKLITDSSIKIITERTRWLLRKIATGACYLQPFEVERAIKYILPTETKLAKNIILSITAKAKTITPLKYAKRKTLILILDECLDHISFESIKLLKHQPVSRFPSLHILYALFNQHKSSIKDGYKIIRKSDNLGTFIVNPSLDLSKMEVRMKLFIKYWLPKWKGLYGVKPDLEFFKKALTQYDVLMYNGHGSGIQFLRGEEIERMRVLASVLLFGCGSIKLLPVGGRLPAYGISNQYLMGCSPCILGMLWEVTDGDIDKMTAEFISNWISSTAKRSWSDINQTLWHQGIIEFTKDVNDKNDNEQDILIAVAKSKDVCKQYMTSAAIIVRGLPVKLID</sequence>